<dbReference type="EMBL" id="JBEVYD010000011">
    <property type="protein sequence ID" value="KAL3229535.1"/>
    <property type="molecule type" value="Genomic_DNA"/>
</dbReference>
<reference evidence="6 7" key="1">
    <citation type="submission" date="2024-05" db="EMBL/GenBank/DDBJ databases">
        <title>Long read based assembly of the Candida bracarensis genome reveals expanded adhesin content.</title>
        <authorList>
            <person name="Marcet-Houben M."/>
            <person name="Ksiezopolska E."/>
            <person name="Gabaldon T."/>
        </authorList>
    </citation>
    <scope>NUCLEOTIDE SEQUENCE [LARGE SCALE GENOMIC DNA]</scope>
    <source>
        <strain evidence="6 7">CBM6</strain>
    </source>
</reference>
<dbReference type="PIRSF" id="PIRSF006698">
    <property type="entry name" value="Septin"/>
    <property type="match status" value="1"/>
</dbReference>
<evidence type="ECO:0000256" key="4">
    <source>
        <dbReference type="RuleBase" id="RU004560"/>
    </source>
</evidence>
<keyword evidence="7" id="KW-1185">Reference proteome</keyword>
<dbReference type="PROSITE" id="PS51719">
    <property type="entry name" value="G_SEPTIN"/>
    <property type="match status" value="1"/>
</dbReference>
<gene>
    <name evidence="6" type="ORF">RNJ44_01671</name>
</gene>
<proteinExistence type="inferred from homology"/>
<keyword evidence="3 4" id="KW-0342">GTP-binding</keyword>
<dbReference type="InterPro" id="IPR030379">
    <property type="entry name" value="G_SEPTIN_dom"/>
</dbReference>
<dbReference type="PANTHER" id="PTHR18884">
    <property type="entry name" value="SEPTIN"/>
    <property type="match status" value="1"/>
</dbReference>
<name>A0ABR4NNK0_9SACH</name>
<dbReference type="Proteomes" id="UP001623330">
    <property type="component" value="Unassembled WGS sequence"/>
</dbReference>
<comment type="similarity">
    <text evidence="4">Belongs to the TRAFAC class TrmE-Era-EngA-EngB-Septin-like GTPase superfamily. Septin GTPase family.</text>
</comment>
<organism evidence="6 7">
    <name type="scientific">Nakaseomyces bracarensis</name>
    <dbReference type="NCBI Taxonomy" id="273131"/>
    <lineage>
        <taxon>Eukaryota</taxon>
        <taxon>Fungi</taxon>
        <taxon>Dikarya</taxon>
        <taxon>Ascomycota</taxon>
        <taxon>Saccharomycotina</taxon>
        <taxon>Saccharomycetes</taxon>
        <taxon>Saccharomycetales</taxon>
        <taxon>Saccharomycetaceae</taxon>
        <taxon>Nakaseomyces</taxon>
    </lineage>
</organism>
<evidence type="ECO:0000313" key="6">
    <source>
        <dbReference type="EMBL" id="KAL3229535.1"/>
    </source>
</evidence>
<feature type="domain" description="Septin-type G" evidence="5">
    <location>
        <begin position="69"/>
        <end position="322"/>
    </location>
</feature>
<comment type="subcellular location">
    <subcellularLocation>
        <location evidence="1">Bud neck</location>
    </subcellularLocation>
</comment>
<evidence type="ECO:0000256" key="2">
    <source>
        <dbReference type="ARBA" id="ARBA00022741"/>
    </source>
</evidence>
<sequence>MAGSNSMSIEEIELLSDSYFYFNGEEHKEPYVTNSNLQDLFPHKEIINHNYEVGVSMLIDQSIKTFSRDGLVFNLLVAGRVGCGKTTFINTMFDTVLIENTSDSKNILVKYQCEIEDDTGVKLKLNIIETPGFGARINNEYCWIPLINYLEEQMSGYVFQEEQPYRQGKIRDNRVHCCLYFIDAYESCVHPVDVMTMREISNRCNLVPVLSKSDHLTDEELSVLKQKIKDVIAAQNIKVCKFFSSKEVASQYHANVPYDIRLQRDSYHWQDAMNKLSNNSWRHLNNLKYKQLRDAIFGEHLPEFVESTESHYERYRQFILEFRIKQVQEPAVPGGAKRVAEDESPGISEYLRYTTVSKQRVDEDLMSIANPNYLRGIIHLQNRHHYMLALEAQREEKRMKQVQLRQSQLVHEIQALRGQLDSLRVNDTFHESSATLVQI</sequence>
<dbReference type="InterPro" id="IPR027417">
    <property type="entry name" value="P-loop_NTPase"/>
</dbReference>
<dbReference type="InterPro" id="IPR016491">
    <property type="entry name" value="Septin"/>
</dbReference>
<keyword evidence="2 4" id="KW-0547">Nucleotide-binding</keyword>
<accession>A0ABR4NNK0</accession>
<comment type="caution">
    <text evidence="6">The sequence shown here is derived from an EMBL/GenBank/DDBJ whole genome shotgun (WGS) entry which is preliminary data.</text>
</comment>
<evidence type="ECO:0000259" key="5">
    <source>
        <dbReference type="PROSITE" id="PS51719"/>
    </source>
</evidence>
<evidence type="ECO:0000313" key="7">
    <source>
        <dbReference type="Proteomes" id="UP001623330"/>
    </source>
</evidence>
<dbReference type="Pfam" id="PF00735">
    <property type="entry name" value="Septin"/>
    <property type="match status" value="1"/>
</dbReference>
<dbReference type="Gene3D" id="3.40.50.300">
    <property type="entry name" value="P-loop containing nucleotide triphosphate hydrolases"/>
    <property type="match status" value="1"/>
</dbReference>
<evidence type="ECO:0000256" key="1">
    <source>
        <dbReference type="ARBA" id="ARBA00004266"/>
    </source>
</evidence>
<protein>
    <submittedName>
        <fullName evidence="6">Sporulation-regulated protein 3</fullName>
    </submittedName>
</protein>
<dbReference type="SUPFAM" id="SSF52540">
    <property type="entry name" value="P-loop containing nucleoside triphosphate hydrolases"/>
    <property type="match status" value="1"/>
</dbReference>
<evidence type="ECO:0000256" key="3">
    <source>
        <dbReference type="ARBA" id="ARBA00023134"/>
    </source>
</evidence>